<dbReference type="EMBL" id="CADCUK010000161">
    <property type="protein sequence ID" value="CAA9385039.1"/>
    <property type="molecule type" value="Genomic_DNA"/>
</dbReference>
<dbReference type="InterPro" id="IPR002994">
    <property type="entry name" value="Surf1/Shy1"/>
</dbReference>
<keyword evidence="3 6" id="KW-0812">Transmembrane</keyword>
<proteinExistence type="inferred from homology"/>
<evidence type="ECO:0000256" key="4">
    <source>
        <dbReference type="ARBA" id="ARBA00022989"/>
    </source>
</evidence>
<organism evidence="7">
    <name type="scientific">uncultured Nocardioidaceae bacterium</name>
    <dbReference type="NCBI Taxonomy" id="253824"/>
    <lineage>
        <taxon>Bacteria</taxon>
        <taxon>Bacillati</taxon>
        <taxon>Actinomycetota</taxon>
        <taxon>Actinomycetes</taxon>
        <taxon>Propionibacteriales</taxon>
        <taxon>Nocardioidaceae</taxon>
        <taxon>environmental samples</taxon>
    </lineage>
</organism>
<comment type="similarity">
    <text evidence="2 6">Belongs to the SURF1 family.</text>
</comment>
<name>A0A6J4NFV6_9ACTN</name>
<dbReference type="PANTHER" id="PTHR23427:SF2">
    <property type="entry name" value="SURFEIT LOCUS PROTEIN 1"/>
    <property type="match status" value="1"/>
</dbReference>
<reference evidence="7" key="1">
    <citation type="submission" date="2020-02" db="EMBL/GenBank/DDBJ databases">
        <authorList>
            <person name="Meier V. D."/>
        </authorList>
    </citation>
    <scope>NUCLEOTIDE SEQUENCE</scope>
    <source>
        <strain evidence="7">AVDCRST_MAG47</strain>
    </source>
</reference>
<comment type="subcellular location">
    <subcellularLocation>
        <location evidence="6">Cell membrane</location>
        <topology evidence="6">Multi-pass membrane protein</topology>
    </subcellularLocation>
    <subcellularLocation>
        <location evidence="1">Membrane</location>
    </subcellularLocation>
</comment>
<keyword evidence="6" id="KW-1003">Cell membrane</keyword>
<dbReference type="PANTHER" id="PTHR23427">
    <property type="entry name" value="SURFEIT LOCUS PROTEIN"/>
    <property type="match status" value="1"/>
</dbReference>
<evidence type="ECO:0000256" key="1">
    <source>
        <dbReference type="ARBA" id="ARBA00004370"/>
    </source>
</evidence>
<dbReference type="GO" id="GO:0005886">
    <property type="term" value="C:plasma membrane"/>
    <property type="evidence" value="ECO:0007669"/>
    <property type="project" value="UniProtKB-SubCell"/>
</dbReference>
<dbReference type="Pfam" id="PF02104">
    <property type="entry name" value="SURF1"/>
    <property type="match status" value="1"/>
</dbReference>
<protein>
    <recommendedName>
        <fullName evidence="6">SURF1-like protein</fullName>
    </recommendedName>
</protein>
<dbReference type="InterPro" id="IPR045214">
    <property type="entry name" value="Surf1/Surf4"/>
</dbReference>
<keyword evidence="5 6" id="KW-0472">Membrane</keyword>
<comment type="caution">
    <text evidence="6">Lacks conserved residue(s) required for the propagation of feature annotation.</text>
</comment>
<evidence type="ECO:0000256" key="3">
    <source>
        <dbReference type="ARBA" id="ARBA00022692"/>
    </source>
</evidence>
<gene>
    <name evidence="7" type="ORF">AVDCRST_MAG47-2438</name>
</gene>
<dbReference type="AlphaFoldDB" id="A0A6J4NFV6"/>
<feature type="transmembrane region" description="Helical" evidence="6">
    <location>
        <begin position="210"/>
        <end position="231"/>
    </location>
</feature>
<sequence length="255" mass="28324">MRFLLTRRWLLFGLAVVLMSLGAWRLGEWQFDRLHDREQRNEWTQTNLAADPAPVEDVMSVDDDVDPDQEWLRVRATGEYDAAATVVVRYQTRDGESGVDLVTPLLTDTGTALLVNRGWVATGNTGASDTELPDPPTGEVDVVGYVRADATGRGIEVQDRSTRAISSQEIGETLDTPVYRGFVEAETESPEPAVDVERVELPDLGEGPHFFYGLQWWFFGALAVFGFAYLVRDEMRGRNGRSAKGEAGSRPVSRT</sequence>
<dbReference type="PROSITE" id="PS50895">
    <property type="entry name" value="SURF1"/>
    <property type="match status" value="1"/>
</dbReference>
<evidence type="ECO:0000256" key="5">
    <source>
        <dbReference type="ARBA" id="ARBA00023136"/>
    </source>
</evidence>
<evidence type="ECO:0000256" key="2">
    <source>
        <dbReference type="ARBA" id="ARBA00007165"/>
    </source>
</evidence>
<accession>A0A6J4NFV6</accession>
<evidence type="ECO:0000256" key="6">
    <source>
        <dbReference type="RuleBase" id="RU363076"/>
    </source>
</evidence>
<keyword evidence="4 6" id="KW-1133">Transmembrane helix</keyword>
<evidence type="ECO:0000313" key="7">
    <source>
        <dbReference type="EMBL" id="CAA9385039.1"/>
    </source>
</evidence>
<dbReference type="CDD" id="cd06662">
    <property type="entry name" value="SURF1"/>
    <property type="match status" value="1"/>
</dbReference>